<dbReference type="EMBL" id="AMZH03016561">
    <property type="protein sequence ID" value="RRT44283.1"/>
    <property type="molecule type" value="Genomic_DNA"/>
</dbReference>
<name>A0A426XXN7_ENSVE</name>
<dbReference type="AlphaFoldDB" id="A0A426XXN7"/>
<organism evidence="2 3">
    <name type="scientific">Ensete ventricosum</name>
    <name type="common">Abyssinian banana</name>
    <name type="synonym">Musa ensete</name>
    <dbReference type="NCBI Taxonomy" id="4639"/>
    <lineage>
        <taxon>Eukaryota</taxon>
        <taxon>Viridiplantae</taxon>
        <taxon>Streptophyta</taxon>
        <taxon>Embryophyta</taxon>
        <taxon>Tracheophyta</taxon>
        <taxon>Spermatophyta</taxon>
        <taxon>Magnoliopsida</taxon>
        <taxon>Liliopsida</taxon>
        <taxon>Zingiberales</taxon>
        <taxon>Musaceae</taxon>
        <taxon>Ensete</taxon>
    </lineage>
</organism>
<gene>
    <name evidence="2" type="ORF">B296_00055819</name>
</gene>
<protein>
    <submittedName>
        <fullName evidence="2">Uncharacterized protein</fullName>
    </submittedName>
</protein>
<feature type="region of interest" description="Disordered" evidence="1">
    <location>
        <begin position="1"/>
        <end position="97"/>
    </location>
</feature>
<reference evidence="2 3" key="1">
    <citation type="journal article" date="2014" name="Agronomy (Basel)">
        <title>A Draft Genome Sequence for Ensete ventricosum, the Drought-Tolerant Tree Against Hunger.</title>
        <authorList>
            <person name="Harrison J."/>
            <person name="Moore K.A."/>
            <person name="Paszkiewicz K."/>
            <person name="Jones T."/>
            <person name="Grant M."/>
            <person name="Ambacheew D."/>
            <person name="Muzemil S."/>
            <person name="Studholme D.J."/>
        </authorList>
    </citation>
    <scope>NUCLEOTIDE SEQUENCE [LARGE SCALE GENOMIC DNA]</scope>
</reference>
<proteinExistence type="predicted"/>
<feature type="compositionally biased region" description="Basic and acidic residues" evidence="1">
    <location>
        <begin position="58"/>
        <end position="73"/>
    </location>
</feature>
<accession>A0A426XXN7</accession>
<evidence type="ECO:0000313" key="2">
    <source>
        <dbReference type="EMBL" id="RRT44283.1"/>
    </source>
</evidence>
<evidence type="ECO:0000256" key="1">
    <source>
        <dbReference type="SAM" id="MobiDB-lite"/>
    </source>
</evidence>
<dbReference type="Proteomes" id="UP000287651">
    <property type="component" value="Unassembled WGS sequence"/>
</dbReference>
<feature type="compositionally biased region" description="Basic and acidic residues" evidence="1">
    <location>
        <begin position="84"/>
        <end position="97"/>
    </location>
</feature>
<comment type="caution">
    <text evidence="2">The sequence shown here is derived from an EMBL/GenBank/DDBJ whole genome shotgun (WGS) entry which is preliminary data.</text>
</comment>
<evidence type="ECO:0000313" key="3">
    <source>
        <dbReference type="Proteomes" id="UP000287651"/>
    </source>
</evidence>
<feature type="compositionally biased region" description="Basic residues" evidence="1">
    <location>
        <begin position="13"/>
        <end position="22"/>
    </location>
</feature>
<sequence length="97" mass="10957">MRKRTHSDASQLKKTKGCRRKSDKNPNPQGRIRSAAGATAAMDRERDLQARFRWAQSKSRERVSEVGRERGKVGEQTSRHGRNPKAESVRVDEGGLN</sequence>